<keyword evidence="4" id="KW-1185">Reference proteome</keyword>
<dbReference type="Pfam" id="PF25278">
    <property type="entry name" value="DUF7872"/>
    <property type="match status" value="1"/>
</dbReference>
<feature type="domain" description="DUF7872" evidence="1">
    <location>
        <begin position="2"/>
        <end position="155"/>
    </location>
</feature>
<dbReference type="EMBL" id="ADAS02000006">
    <property type="protein sequence ID" value="OAV98614.1"/>
    <property type="molecule type" value="Genomic_DNA"/>
</dbReference>
<gene>
    <name evidence="2" type="ORF">PTTG_12650</name>
</gene>
<evidence type="ECO:0000313" key="2">
    <source>
        <dbReference type="EMBL" id="OAV98614.1"/>
    </source>
</evidence>
<accession>A0A180H1F7</accession>
<dbReference type="AlphaFoldDB" id="A0A180H1F7"/>
<dbReference type="EnsemblFungi" id="PTTG_12650-t43_1">
    <property type="protein sequence ID" value="PTTG_12650-t43_1-p1"/>
    <property type="gene ID" value="PTTG_12650"/>
</dbReference>
<sequence length="155" mass="17328">MSQLQDKLRETMRLSALAQVLKSMNVFVTIGSPFLPASLTSAKEKAQMEHGKERISYHFAVRKAYKSVNKIVNAHLITEKYGYTVEFLAQSAWSCQEHNLKIAGRPSPEGLKPDSKVGCTFDLPVCDTRIPEVAKLRKKHKSTVVACRRGLALNI</sequence>
<dbReference type="PANTHER" id="PTHR33339:SF1">
    <property type="entry name" value="LYSM DOMAIN-CONTAINING PROTEIN"/>
    <property type="match status" value="1"/>
</dbReference>
<dbReference type="PANTHER" id="PTHR33339">
    <property type="entry name" value="LYSM DOMAIN-CONTAINING PROTEIN"/>
    <property type="match status" value="1"/>
</dbReference>
<evidence type="ECO:0000313" key="3">
    <source>
        <dbReference type="EnsemblFungi" id="PTTG_12650-t43_1-p1"/>
    </source>
</evidence>
<organism evidence="2">
    <name type="scientific">Puccinia triticina (isolate 1-1 / race 1 (BBBD))</name>
    <name type="common">Brown leaf rust fungus</name>
    <dbReference type="NCBI Taxonomy" id="630390"/>
    <lineage>
        <taxon>Eukaryota</taxon>
        <taxon>Fungi</taxon>
        <taxon>Dikarya</taxon>
        <taxon>Basidiomycota</taxon>
        <taxon>Pucciniomycotina</taxon>
        <taxon>Pucciniomycetes</taxon>
        <taxon>Pucciniales</taxon>
        <taxon>Pucciniaceae</taxon>
        <taxon>Puccinia</taxon>
    </lineage>
</organism>
<protein>
    <recommendedName>
        <fullName evidence="1">DUF7872 domain-containing protein</fullName>
    </recommendedName>
</protein>
<evidence type="ECO:0000259" key="1">
    <source>
        <dbReference type="Pfam" id="PF25278"/>
    </source>
</evidence>
<reference evidence="3" key="4">
    <citation type="submission" date="2025-05" db="UniProtKB">
        <authorList>
            <consortium name="EnsemblFungi"/>
        </authorList>
    </citation>
    <scope>IDENTIFICATION</scope>
    <source>
        <strain evidence="3">isolate 1-1 / race 1 (BBBD)</strain>
    </source>
</reference>
<reference evidence="3 4" key="3">
    <citation type="journal article" date="2017" name="G3 (Bethesda)">
        <title>Comparative analysis highlights variable genome content of wheat rusts and divergence of the mating loci.</title>
        <authorList>
            <person name="Cuomo C.A."/>
            <person name="Bakkeren G."/>
            <person name="Khalil H.B."/>
            <person name="Panwar V."/>
            <person name="Joly D."/>
            <person name="Linning R."/>
            <person name="Sakthikumar S."/>
            <person name="Song X."/>
            <person name="Adiconis X."/>
            <person name="Fan L."/>
            <person name="Goldberg J.M."/>
            <person name="Levin J.Z."/>
            <person name="Young S."/>
            <person name="Zeng Q."/>
            <person name="Anikster Y."/>
            <person name="Bruce M."/>
            <person name="Wang M."/>
            <person name="Yin C."/>
            <person name="McCallum B."/>
            <person name="Szabo L.J."/>
            <person name="Hulbert S."/>
            <person name="Chen X."/>
            <person name="Fellers J.P."/>
        </authorList>
    </citation>
    <scope>NUCLEOTIDE SEQUENCE</scope>
    <source>
        <strain evidence="4">Isolate 1-1 / race 1 (BBBD)</strain>
        <strain evidence="3">isolate 1-1 / race 1 (BBBD)</strain>
    </source>
</reference>
<name>A0A180H1F7_PUCT1</name>
<proteinExistence type="predicted"/>
<reference evidence="2" key="1">
    <citation type="submission" date="2009-11" db="EMBL/GenBank/DDBJ databases">
        <authorList>
            <consortium name="The Broad Institute Genome Sequencing Platform"/>
            <person name="Ward D."/>
            <person name="Feldgarden M."/>
            <person name="Earl A."/>
            <person name="Young S.K."/>
            <person name="Zeng Q."/>
            <person name="Koehrsen M."/>
            <person name="Alvarado L."/>
            <person name="Berlin A."/>
            <person name="Bochicchio J."/>
            <person name="Borenstein D."/>
            <person name="Chapman S.B."/>
            <person name="Chen Z."/>
            <person name="Engels R."/>
            <person name="Freedman E."/>
            <person name="Gellesch M."/>
            <person name="Goldberg J."/>
            <person name="Griggs A."/>
            <person name="Gujja S."/>
            <person name="Heilman E."/>
            <person name="Heiman D."/>
            <person name="Hepburn T."/>
            <person name="Howarth C."/>
            <person name="Jen D."/>
            <person name="Larson L."/>
            <person name="Lewis B."/>
            <person name="Mehta T."/>
            <person name="Park D."/>
            <person name="Pearson M."/>
            <person name="Roberts A."/>
            <person name="Saif S."/>
            <person name="Shea T."/>
            <person name="Shenoy N."/>
            <person name="Sisk P."/>
            <person name="Stolte C."/>
            <person name="Sykes S."/>
            <person name="Thomson T."/>
            <person name="Walk T."/>
            <person name="White J."/>
            <person name="Yandava C."/>
            <person name="Izard J."/>
            <person name="Baranova O.V."/>
            <person name="Blanton J.M."/>
            <person name="Tanner A.C."/>
            <person name="Dewhirst F.E."/>
            <person name="Haas B."/>
            <person name="Nusbaum C."/>
            <person name="Birren B."/>
        </authorList>
    </citation>
    <scope>NUCLEOTIDE SEQUENCE [LARGE SCALE GENOMIC DNA]</scope>
    <source>
        <strain evidence="2">1-1 BBBD Race 1</strain>
    </source>
</reference>
<dbReference type="VEuPathDB" id="FungiDB:PTTG_12650"/>
<reference evidence="2" key="2">
    <citation type="submission" date="2016-05" db="EMBL/GenBank/DDBJ databases">
        <title>Comparative analysis highlights variable genome content of wheat rusts and divergence of the mating loci.</title>
        <authorList>
            <person name="Cuomo C.A."/>
            <person name="Bakkeren G."/>
            <person name="Szabo L."/>
            <person name="Khalil H."/>
            <person name="Joly D."/>
            <person name="Goldberg J."/>
            <person name="Young S."/>
            <person name="Zeng Q."/>
            <person name="Fellers J."/>
        </authorList>
    </citation>
    <scope>NUCLEOTIDE SEQUENCE [LARGE SCALE GENOMIC DNA]</scope>
    <source>
        <strain evidence="2">1-1 BBBD Race 1</strain>
    </source>
</reference>
<dbReference type="Proteomes" id="UP000005240">
    <property type="component" value="Unassembled WGS sequence"/>
</dbReference>
<dbReference type="InterPro" id="IPR057194">
    <property type="entry name" value="DUF7872"/>
</dbReference>
<evidence type="ECO:0000313" key="4">
    <source>
        <dbReference type="Proteomes" id="UP000005240"/>
    </source>
</evidence>
<dbReference type="OrthoDB" id="2496140at2759"/>